<keyword evidence="2" id="KW-0238">DNA-binding</keyword>
<sequence length="165" mass="19236">MIQARFADDFTIEVIAQDGEKFIWKTLFSTPKQDQQYYAERLAYYFERYFKDNIGDSTGMSMQYWIWIRMNYDEGLAITGGKGDRDEERIFLHEERVRIGARIRELRKEKKMEAKTLAQIANIDAANLSRIEQGRYSVGLDVLSKITLALGAKIELIDFVDSKKS</sequence>
<dbReference type="AlphaFoldDB" id="A0A1I3CKH1"/>
<reference evidence="2 3" key="1">
    <citation type="submission" date="2016-10" db="EMBL/GenBank/DDBJ databases">
        <authorList>
            <person name="de Groot N.N."/>
        </authorList>
    </citation>
    <scope>NUCLEOTIDE SEQUENCE [LARGE SCALE GENOMIC DNA]</scope>
    <source>
        <strain evidence="2 3">RK1</strain>
    </source>
</reference>
<dbReference type="InterPro" id="IPR001387">
    <property type="entry name" value="Cro/C1-type_HTH"/>
</dbReference>
<dbReference type="GO" id="GO:0003677">
    <property type="term" value="F:DNA binding"/>
    <property type="evidence" value="ECO:0007669"/>
    <property type="project" value="UniProtKB-KW"/>
</dbReference>
<protein>
    <submittedName>
        <fullName evidence="2">DNA-binding transcriptional regulator, XRE family</fullName>
    </submittedName>
</protein>
<dbReference type="EMBL" id="FOQO01000001">
    <property type="protein sequence ID" value="SFH74749.1"/>
    <property type="molecule type" value="Genomic_DNA"/>
</dbReference>
<accession>A0A1I3CKH1</accession>
<dbReference type="RefSeq" id="WP_090624367.1">
    <property type="nucleotide sequence ID" value="NZ_FOQO01000001.1"/>
</dbReference>
<name>A0A1I3CKH1_9SPHI</name>
<feature type="domain" description="HTH cro/C1-type" evidence="1">
    <location>
        <begin position="103"/>
        <end position="157"/>
    </location>
</feature>
<evidence type="ECO:0000313" key="3">
    <source>
        <dbReference type="Proteomes" id="UP000198670"/>
    </source>
</evidence>
<dbReference type="SMART" id="SM00530">
    <property type="entry name" value="HTH_XRE"/>
    <property type="match status" value="1"/>
</dbReference>
<evidence type="ECO:0000259" key="1">
    <source>
        <dbReference type="PROSITE" id="PS50943"/>
    </source>
</evidence>
<evidence type="ECO:0000313" key="2">
    <source>
        <dbReference type="EMBL" id="SFH74749.1"/>
    </source>
</evidence>
<dbReference type="Proteomes" id="UP000198670">
    <property type="component" value="Unassembled WGS sequence"/>
</dbReference>
<keyword evidence="3" id="KW-1185">Reference proteome</keyword>
<organism evidence="2 3">
    <name type="scientific">Parapedobacter indicus</name>
    <dbReference type="NCBI Taxonomy" id="1477437"/>
    <lineage>
        <taxon>Bacteria</taxon>
        <taxon>Pseudomonadati</taxon>
        <taxon>Bacteroidota</taxon>
        <taxon>Sphingobacteriia</taxon>
        <taxon>Sphingobacteriales</taxon>
        <taxon>Sphingobacteriaceae</taxon>
        <taxon>Parapedobacter</taxon>
    </lineage>
</organism>
<dbReference type="CDD" id="cd00093">
    <property type="entry name" value="HTH_XRE"/>
    <property type="match status" value="1"/>
</dbReference>
<dbReference type="SUPFAM" id="SSF47413">
    <property type="entry name" value="lambda repressor-like DNA-binding domains"/>
    <property type="match status" value="1"/>
</dbReference>
<dbReference type="STRING" id="1477437.SAMN05444682_10166"/>
<dbReference type="Gene3D" id="1.10.260.40">
    <property type="entry name" value="lambda repressor-like DNA-binding domains"/>
    <property type="match status" value="1"/>
</dbReference>
<dbReference type="OrthoDB" id="799405at2"/>
<dbReference type="InterPro" id="IPR010982">
    <property type="entry name" value="Lambda_DNA-bd_dom_sf"/>
</dbReference>
<dbReference type="PROSITE" id="PS50943">
    <property type="entry name" value="HTH_CROC1"/>
    <property type="match status" value="1"/>
</dbReference>
<dbReference type="Pfam" id="PF13443">
    <property type="entry name" value="HTH_26"/>
    <property type="match status" value="1"/>
</dbReference>
<gene>
    <name evidence="2" type="ORF">SAMN05444682_10166</name>
</gene>
<proteinExistence type="predicted"/>